<evidence type="ECO:0000313" key="2">
    <source>
        <dbReference type="Proteomes" id="UP001199919"/>
    </source>
</evidence>
<proteinExistence type="predicted"/>
<comment type="caution">
    <text evidence="1">The sequence shown here is derived from an EMBL/GenBank/DDBJ whole genome shotgun (WGS) entry which is preliminary data.</text>
</comment>
<reference evidence="1 2" key="1">
    <citation type="submission" date="2021-12" db="EMBL/GenBank/DDBJ databases">
        <title>Mucilaginibacter roseus genome.</title>
        <authorList>
            <person name="Ferreira J.R."/>
            <person name="Newman J.D."/>
        </authorList>
    </citation>
    <scope>NUCLEOTIDE SEQUENCE [LARGE SCALE GENOMIC DNA]</scope>
    <source>
        <strain evidence="1 2">LMG 28454</strain>
    </source>
</reference>
<dbReference type="Gene3D" id="3.90.1140.10">
    <property type="entry name" value="Cyclic phosphodiesterase"/>
    <property type="match status" value="1"/>
</dbReference>
<dbReference type="RefSeq" id="WP_232176190.1">
    <property type="nucleotide sequence ID" value="NZ_JAJPWV010000002.1"/>
</dbReference>
<dbReference type="InterPro" id="IPR009097">
    <property type="entry name" value="Cyclic_Pdiesterase"/>
</dbReference>
<dbReference type="EMBL" id="JAJPWV010000002">
    <property type="protein sequence ID" value="MCD8739980.1"/>
    <property type="molecule type" value="Genomic_DNA"/>
</dbReference>
<sequence>MHTEKPLILTLKLDDKAQIYFNQLRKKYFPPERNFLDAHLTLFHHLPANEPGINNTIENLAAGQQRLEVIITNMVSIGNGVAFKCDSAELQKLHGNLQRQWQQWLIPQDRQKLWPHITIQNKVNANTAANTLKELSGSFTPFTAQGLGFSLWRYLDGPWQHVRDYLFQ</sequence>
<organism evidence="1 2">
    <name type="scientific">Mucilaginibacter roseus</name>
    <dbReference type="NCBI Taxonomy" id="1528868"/>
    <lineage>
        <taxon>Bacteria</taxon>
        <taxon>Pseudomonadati</taxon>
        <taxon>Bacteroidota</taxon>
        <taxon>Sphingobacteriia</taxon>
        <taxon>Sphingobacteriales</taxon>
        <taxon>Sphingobacteriaceae</taxon>
        <taxon>Mucilaginibacter</taxon>
    </lineage>
</organism>
<keyword evidence="2" id="KW-1185">Reference proteome</keyword>
<evidence type="ECO:0000313" key="1">
    <source>
        <dbReference type="EMBL" id="MCD8739980.1"/>
    </source>
</evidence>
<dbReference type="Proteomes" id="UP001199919">
    <property type="component" value="Unassembled WGS sequence"/>
</dbReference>
<protein>
    <submittedName>
        <fullName evidence="1">2'-5' RNA ligase family protein</fullName>
    </submittedName>
</protein>
<name>A0ABS8U1M4_9SPHI</name>
<keyword evidence="1" id="KW-0436">Ligase</keyword>
<dbReference type="SUPFAM" id="SSF55144">
    <property type="entry name" value="LigT-like"/>
    <property type="match status" value="1"/>
</dbReference>
<dbReference type="GO" id="GO:0016874">
    <property type="term" value="F:ligase activity"/>
    <property type="evidence" value="ECO:0007669"/>
    <property type="project" value="UniProtKB-KW"/>
</dbReference>
<accession>A0ABS8U1M4</accession>
<gene>
    <name evidence="1" type="ORF">LT679_05155</name>
</gene>
<dbReference type="Pfam" id="PF13563">
    <property type="entry name" value="2_5_RNA_ligase2"/>
    <property type="match status" value="1"/>
</dbReference>